<keyword evidence="3" id="KW-1185">Reference proteome</keyword>
<accession>A0A3N3ZQX6</accession>
<dbReference type="EMBL" id="RKMF01000006">
    <property type="protein sequence ID" value="ROZ63601.1"/>
    <property type="molecule type" value="Genomic_DNA"/>
</dbReference>
<keyword evidence="1" id="KW-1133">Transmembrane helix</keyword>
<dbReference type="OrthoDB" id="5244439at2"/>
<dbReference type="AlphaFoldDB" id="A0A3N3ZQX6"/>
<evidence type="ECO:0000256" key="1">
    <source>
        <dbReference type="SAM" id="Phobius"/>
    </source>
</evidence>
<comment type="caution">
    <text evidence="2">The sequence shown here is derived from an EMBL/GenBank/DDBJ whole genome shotgun (WGS) entry which is preliminary data.</text>
</comment>
<evidence type="ECO:0000313" key="2">
    <source>
        <dbReference type="EMBL" id="ROZ63601.1"/>
    </source>
</evidence>
<gene>
    <name evidence="2" type="ORF">EDL96_05880</name>
</gene>
<evidence type="ECO:0000313" key="3">
    <source>
        <dbReference type="Proteomes" id="UP000270616"/>
    </source>
</evidence>
<keyword evidence="1" id="KW-0472">Membrane</keyword>
<organism evidence="2 3">
    <name type="scientific">Kocuria soli</name>
    <dbReference type="NCBI Taxonomy" id="2485125"/>
    <lineage>
        <taxon>Bacteria</taxon>
        <taxon>Bacillati</taxon>
        <taxon>Actinomycetota</taxon>
        <taxon>Actinomycetes</taxon>
        <taxon>Micrococcales</taxon>
        <taxon>Micrococcaceae</taxon>
        <taxon>Kocuria</taxon>
    </lineage>
</organism>
<proteinExistence type="predicted"/>
<dbReference type="Proteomes" id="UP000270616">
    <property type="component" value="Unassembled WGS sequence"/>
</dbReference>
<name>A0A3N3ZQX6_9MICC</name>
<feature type="transmembrane region" description="Helical" evidence="1">
    <location>
        <begin position="83"/>
        <end position="104"/>
    </location>
</feature>
<protein>
    <submittedName>
        <fullName evidence="2">Uncharacterized protein</fullName>
    </submittedName>
</protein>
<keyword evidence="1" id="KW-0812">Transmembrane</keyword>
<feature type="transmembrane region" description="Helical" evidence="1">
    <location>
        <begin position="12"/>
        <end position="29"/>
    </location>
</feature>
<sequence length="107" mass="10871">MYTGALAANEQIPTAAMVSAGLIGGYGVARWTGVRPLGGAVLFAAGAAAAHNWWRKCGPITTAALGTTYLLGFGLSHPLAKKIGAWPSVFTVTGVNAAAAWVFADSH</sequence>
<reference evidence="2 3" key="1">
    <citation type="submission" date="2018-10" db="EMBL/GenBank/DDBJ databases">
        <title>Kocuria sp. M5W7-7, whole genome shotgun sequence.</title>
        <authorList>
            <person name="Tuo L."/>
        </authorList>
    </citation>
    <scope>NUCLEOTIDE SEQUENCE [LARGE SCALE GENOMIC DNA]</scope>
    <source>
        <strain evidence="2 3">M5W7-7</strain>
    </source>
</reference>